<dbReference type="GO" id="GO:0016829">
    <property type="term" value="F:lyase activity"/>
    <property type="evidence" value="ECO:0007669"/>
    <property type="project" value="InterPro"/>
</dbReference>
<dbReference type="Gene3D" id="3.30.1330.120">
    <property type="entry name" value="2-methylcitrate dehydratase PrpD"/>
    <property type="match status" value="1"/>
</dbReference>
<feature type="domain" description="MmgE/PrpD N-terminal" evidence="2">
    <location>
        <begin position="7"/>
        <end position="241"/>
    </location>
</feature>
<dbReference type="InterPro" id="IPR045336">
    <property type="entry name" value="MmgE_PrpD_N"/>
</dbReference>
<dbReference type="Pfam" id="PF03972">
    <property type="entry name" value="MmgE_PrpD_N"/>
    <property type="match status" value="1"/>
</dbReference>
<dbReference type="AlphaFoldDB" id="A0A4S2H3M4"/>
<organism evidence="4 5">
    <name type="scientific">Marinicauda algicola</name>
    <dbReference type="NCBI Taxonomy" id="2029849"/>
    <lineage>
        <taxon>Bacteria</taxon>
        <taxon>Pseudomonadati</taxon>
        <taxon>Pseudomonadota</taxon>
        <taxon>Alphaproteobacteria</taxon>
        <taxon>Maricaulales</taxon>
        <taxon>Maricaulaceae</taxon>
        <taxon>Marinicauda</taxon>
    </lineage>
</organism>
<evidence type="ECO:0000313" key="4">
    <source>
        <dbReference type="EMBL" id="TGY90176.1"/>
    </source>
</evidence>
<feature type="domain" description="MmgE/PrpD C-terminal" evidence="3">
    <location>
        <begin position="266"/>
        <end position="431"/>
    </location>
</feature>
<dbReference type="InterPro" id="IPR045337">
    <property type="entry name" value="MmgE_PrpD_C"/>
</dbReference>
<evidence type="ECO:0000259" key="2">
    <source>
        <dbReference type="Pfam" id="PF03972"/>
    </source>
</evidence>
<protein>
    <submittedName>
        <fullName evidence="4">MmgE/PrpD family protein</fullName>
    </submittedName>
</protein>
<keyword evidence="5" id="KW-1185">Reference proteome</keyword>
<proteinExistence type="inferred from homology"/>
<dbReference type="OrthoDB" id="9795089at2"/>
<dbReference type="RefSeq" id="WP_135994674.1">
    <property type="nucleotide sequence ID" value="NZ_CP071057.1"/>
</dbReference>
<dbReference type="PANTHER" id="PTHR16943:SF8">
    <property type="entry name" value="2-METHYLCITRATE DEHYDRATASE"/>
    <property type="match status" value="1"/>
</dbReference>
<accession>A0A4S2H3M4</accession>
<comment type="caution">
    <text evidence="4">The sequence shown here is derived from an EMBL/GenBank/DDBJ whole genome shotgun (WGS) entry which is preliminary data.</text>
</comment>
<comment type="similarity">
    <text evidence="1">Belongs to the PrpD family.</text>
</comment>
<dbReference type="InterPro" id="IPR042188">
    <property type="entry name" value="MmgE/PrpD_sf_2"/>
</dbReference>
<dbReference type="Pfam" id="PF19305">
    <property type="entry name" value="MmgE_PrpD_C"/>
    <property type="match status" value="1"/>
</dbReference>
<evidence type="ECO:0000256" key="1">
    <source>
        <dbReference type="ARBA" id="ARBA00006174"/>
    </source>
</evidence>
<dbReference type="Proteomes" id="UP000308054">
    <property type="component" value="Unassembled WGS sequence"/>
</dbReference>
<sequence length="451" mass="46629">MNPAELFARHVLSLGWDDLPEAAQAAARRFYRDTLGVGIAGSKAAYADKVLAIARGWGTAQAVPAATVWNGPKLPAAAAAYVNGFQIHGQEYDCVHERAVVHPFAVIGAALTAEAEARGASGADLLAAIVGAVDVAAGIGVAVTSPIRFFRPANAGLIGAAFGIARLRGFDVDTTLDAAGYALAQAAGTMQAHVEGTPALAVQIAAGARAAILAADLAGAGLRGPHDMLEGPYGYFPLFEERWNLAPVLDSLGTVFRITELSHKPWPTGRAAQGGIAMALQLRGDGLEAGEIEQVTLTAPPLVARLVGRRPEPDMGVAHARLCFAYTGAVALRRGAVRLDDFTAQALRDPSTLALAGRIAVESDGSQDPAAFTPQTLTVRLKSGAVKRARTEALYGSPAKSMSQADARAKLEHCLDFAGAAAGADALTRAVDELDRLPDIRTLTGLLGADA</sequence>
<name>A0A4S2H3M4_9PROT</name>
<dbReference type="InterPro" id="IPR042183">
    <property type="entry name" value="MmgE/PrpD_sf_1"/>
</dbReference>
<dbReference type="PANTHER" id="PTHR16943">
    <property type="entry name" value="2-METHYLCITRATE DEHYDRATASE-RELATED"/>
    <property type="match status" value="1"/>
</dbReference>
<dbReference type="InterPro" id="IPR005656">
    <property type="entry name" value="MmgE_PrpD"/>
</dbReference>
<evidence type="ECO:0000259" key="3">
    <source>
        <dbReference type="Pfam" id="PF19305"/>
    </source>
</evidence>
<dbReference type="EMBL" id="SRXW01000001">
    <property type="protein sequence ID" value="TGY90176.1"/>
    <property type="molecule type" value="Genomic_DNA"/>
</dbReference>
<evidence type="ECO:0000313" key="5">
    <source>
        <dbReference type="Proteomes" id="UP000308054"/>
    </source>
</evidence>
<reference evidence="4 5" key="1">
    <citation type="journal article" date="2017" name="Int. J. Syst. Evol. Microbiol.">
        <title>Marinicauda algicola sp. nov., isolated from a marine red alga Rhodosorus marinus.</title>
        <authorList>
            <person name="Jeong S.E."/>
            <person name="Jeon S.H."/>
            <person name="Chun B.H."/>
            <person name="Kim D.W."/>
            <person name="Jeon C.O."/>
        </authorList>
    </citation>
    <scope>NUCLEOTIDE SEQUENCE [LARGE SCALE GENOMIC DNA]</scope>
    <source>
        <strain evidence="4 5">JCM 31718</strain>
    </source>
</reference>
<dbReference type="Gene3D" id="1.10.4100.10">
    <property type="entry name" value="2-methylcitrate dehydratase PrpD"/>
    <property type="match status" value="1"/>
</dbReference>
<dbReference type="InterPro" id="IPR036148">
    <property type="entry name" value="MmgE/PrpD_sf"/>
</dbReference>
<dbReference type="SUPFAM" id="SSF103378">
    <property type="entry name" value="2-methylcitrate dehydratase PrpD"/>
    <property type="match status" value="1"/>
</dbReference>
<gene>
    <name evidence="4" type="ORF">E5163_03360</name>
</gene>